<dbReference type="EMBL" id="WTPW01001613">
    <property type="protein sequence ID" value="KAF0425733.1"/>
    <property type="molecule type" value="Genomic_DNA"/>
</dbReference>
<dbReference type="InterPro" id="IPR036045">
    <property type="entry name" value="Sec1-like_sf"/>
</dbReference>
<dbReference type="Proteomes" id="UP000439903">
    <property type="component" value="Unassembled WGS sequence"/>
</dbReference>
<feature type="compositionally biased region" description="Polar residues" evidence="2">
    <location>
        <begin position="627"/>
        <end position="636"/>
    </location>
</feature>
<dbReference type="Gene3D" id="3.90.830.10">
    <property type="entry name" value="Syntaxin Binding Protein 1, Chain A, domain 2"/>
    <property type="match status" value="1"/>
</dbReference>
<protein>
    <submittedName>
        <fullName evidence="3">Sec1-like protein</fullName>
    </submittedName>
</protein>
<comment type="caution">
    <text evidence="3">The sequence shown here is derived from an EMBL/GenBank/DDBJ whole genome shotgun (WGS) entry which is preliminary data.</text>
</comment>
<keyword evidence="4" id="KW-1185">Reference proteome</keyword>
<gene>
    <name evidence="3" type="ORF">F8M41_006275</name>
</gene>
<evidence type="ECO:0000313" key="4">
    <source>
        <dbReference type="Proteomes" id="UP000439903"/>
    </source>
</evidence>
<dbReference type="InterPro" id="IPR001619">
    <property type="entry name" value="Sec1-like"/>
</dbReference>
<dbReference type="Gene3D" id="1.25.40.60">
    <property type="match status" value="1"/>
</dbReference>
<dbReference type="PANTHER" id="PTHR11679">
    <property type="entry name" value="VESICLE PROTEIN SORTING-ASSOCIATED"/>
    <property type="match status" value="1"/>
</dbReference>
<evidence type="ECO:0000313" key="3">
    <source>
        <dbReference type="EMBL" id="KAF0425733.1"/>
    </source>
</evidence>
<reference evidence="3 4" key="1">
    <citation type="journal article" date="2019" name="Environ. Microbiol.">
        <title>At the nexus of three kingdoms: the genome of the mycorrhizal fungus Gigaspora margarita provides insights into plant, endobacterial and fungal interactions.</title>
        <authorList>
            <person name="Venice F."/>
            <person name="Ghignone S."/>
            <person name="Salvioli di Fossalunga A."/>
            <person name="Amselem J."/>
            <person name="Novero M."/>
            <person name="Xianan X."/>
            <person name="Sedzielewska Toro K."/>
            <person name="Morin E."/>
            <person name="Lipzen A."/>
            <person name="Grigoriev I.V."/>
            <person name="Henrissat B."/>
            <person name="Martin F.M."/>
            <person name="Bonfante P."/>
        </authorList>
    </citation>
    <scope>NUCLEOTIDE SEQUENCE [LARGE SCALE GENOMIC DNA]</scope>
    <source>
        <strain evidence="3 4">BEG34</strain>
    </source>
</reference>
<dbReference type="SUPFAM" id="SSF56815">
    <property type="entry name" value="Sec1/munc18-like (SM) proteins"/>
    <property type="match status" value="1"/>
</dbReference>
<organism evidence="3 4">
    <name type="scientific">Gigaspora margarita</name>
    <dbReference type="NCBI Taxonomy" id="4874"/>
    <lineage>
        <taxon>Eukaryota</taxon>
        <taxon>Fungi</taxon>
        <taxon>Fungi incertae sedis</taxon>
        <taxon>Mucoromycota</taxon>
        <taxon>Glomeromycotina</taxon>
        <taxon>Glomeromycetes</taxon>
        <taxon>Diversisporales</taxon>
        <taxon>Gigasporaceae</taxon>
        <taxon>Gigaspora</taxon>
    </lineage>
</organism>
<proteinExistence type="inferred from homology"/>
<dbReference type="AlphaFoldDB" id="A0A8H3X8Q3"/>
<evidence type="ECO:0000256" key="2">
    <source>
        <dbReference type="SAM" id="MobiDB-lite"/>
    </source>
</evidence>
<dbReference type="Gene3D" id="3.40.50.1910">
    <property type="match status" value="1"/>
</dbReference>
<sequence length="680" mass="77266">MVAFHEIVKKRIINAIKSVNVPGGWKVVVVDDHSLKVIESTCTTFDILEEKVTLVENLHKPRQPNPNFDAVYIITPSPNSVEKVIEDFTRQKPPLYAGAHLFFLSPLDDPIFQRLRSSLPPNFFKSFEILYIDFHVRESQVYSFESPPSFFKLYSPEESPLFDGELKKLSRQLLSVCVSLGEENPLIRFQRGIDSDHPTKALPFKLAQLVQAEFDDYARNKKRVSPPQDIQRPRAILFIVDRSIDMYTPILHEFTYQAMANDVLQIENGKKFTYNYVGADGSNATKDAILDESDTIWVDIRHKHMRDCIDQLMTDFNKFLEENSTITNKDKAANLNDMKKMLATLPQFQDMKDKYSVHLNIAQECMNVFENERLPDIATIEQNCATGYTPDGRHPKTLVEDMVPLLDSSFVSSYTKVRVLMLYIMYKNGILEEDRRKLLAHARISLPENDAINNLLLFGVKLIRSPTGTFKKTKKYRQKPTDPDCYEISRYVPRLKIVLESHINKTIDHTAYPYTRDPTGDPDEGKVLPQGPVSLRSARAGWSKKGQTTVSPRIIVFVAGGVTYSELRTAYELSNKYNQEVIIGSTHVITPQQFIDDLKRLRRQPNKPNQPYSSPQPQPMHTPPSRAGNQNYSGMNPASFFNRAPSSSTSASSASSASSGGYHPPQQGGYYSGSRSKPFF</sequence>
<dbReference type="InterPro" id="IPR027482">
    <property type="entry name" value="Sec1-like_dom2"/>
</dbReference>
<dbReference type="InterPro" id="IPR043154">
    <property type="entry name" value="Sec-1-like_dom1"/>
</dbReference>
<dbReference type="Pfam" id="PF00995">
    <property type="entry name" value="Sec1"/>
    <property type="match status" value="1"/>
</dbReference>
<feature type="region of interest" description="Disordered" evidence="2">
    <location>
        <begin position="603"/>
        <end position="680"/>
    </location>
</feature>
<comment type="similarity">
    <text evidence="1">Belongs to the STXBP/unc-18/SEC1 family.</text>
</comment>
<feature type="compositionally biased region" description="Low complexity" evidence="2">
    <location>
        <begin position="646"/>
        <end position="673"/>
    </location>
</feature>
<dbReference type="OrthoDB" id="2228at2759"/>
<dbReference type="PIRSF" id="PIRSF005715">
    <property type="entry name" value="VPS45_Sec1"/>
    <property type="match status" value="1"/>
</dbReference>
<dbReference type="GO" id="GO:0016192">
    <property type="term" value="P:vesicle-mediated transport"/>
    <property type="evidence" value="ECO:0007669"/>
    <property type="project" value="InterPro"/>
</dbReference>
<dbReference type="Gene3D" id="3.40.50.2060">
    <property type="match status" value="1"/>
</dbReference>
<dbReference type="InterPro" id="IPR043127">
    <property type="entry name" value="Sec-1-like_dom3a"/>
</dbReference>
<name>A0A8H3X8Q3_GIGMA</name>
<evidence type="ECO:0000256" key="1">
    <source>
        <dbReference type="ARBA" id="ARBA00009884"/>
    </source>
</evidence>
<accession>A0A8H3X8Q3</accession>